<proteinExistence type="predicted"/>
<keyword evidence="2" id="KW-0813">Transport</keyword>
<evidence type="ECO:0000256" key="1">
    <source>
        <dbReference type="ARBA" id="ARBA00004418"/>
    </source>
</evidence>
<keyword evidence="6" id="KW-0249">Electron transport</keyword>
<reference evidence="9" key="1">
    <citation type="submission" date="2018-06" db="EMBL/GenBank/DDBJ databases">
        <authorList>
            <person name="Zhirakovskaya E."/>
        </authorList>
    </citation>
    <scope>NUCLEOTIDE SEQUENCE</scope>
</reference>
<dbReference type="SUPFAM" id="SSF46626">
    <property type="entry name" value="Cytochrome c"/>
    <property type="match status" value="2"/>
</dbReference>
<evidence type="ECO:0000256" key="5">
    <source>
        <dbReference type="ARBA" id="ARBA00022764"/>
    </source>
</evidence>
<dbReference type="GO" id="GO:0042597">
    <property type="term" value="C:periplasmic space"/>
    <property type="evidence" value="ECO:0007669"/>
    <property type="project" value="UniProtKB-SubCell"/>
</dbReference>
<evidence type="ECO:0000259" key="8">
    <source>
        <dbReference type="PROSITE" id="PS51007"/>
    </source>
</evidence>
<evidence type="ECO:0000313" key="9">
    <source>
        <dbReference type="EMBL" id="VAX09056.1"/>
    </source>
</evidence>
<accession>A0A3B1ASU7</accession>
<dbReference type="GO" id="GO:0009055">
    <property type="term" value="F:electron transfer activity"/>
    <property type="evidence" value="ECO:0007669"/>
    <property type="project" value="InterPro"/>
</dbReference>
<sequence>MPKRQIIILLTTWLAMTLCSISIAAPQQAPRASMLANSCIICHGQNGSSNGPAIPSIAGLSSEYFIFTMEGFKNGEIPSTVMGQIANGYSTEETQLLADYFSTKTFIKAKQSFDAKLARKGAKLHEQYCEKCHAEGGQSVQDDAGILAGQWTIYLSWALKDFRTNKRQAGKKMQQRLDKLYARKGEQGFTALLHYYSSQQ</sequence>
<gene>
    <name evidence="9" type="ORF">MNBD_GAMMA26-2267</name>
</gene>
<dbReference type="Gene3D" id="1.10.760.10">
    <property type="entry name" value="Cytochrome c-like domain"/>
    <property type="match status" value="2"/>
</dbReference>
<feature type="domain" description="Cytochrome c" evidence="8">
    <location>
        <begin position="26"/>
        <end position="105"/>
    </location>
</feature>
<keyword evidence="3" id="KW-0349">Heme</keyword>
<comment type="subcellular location">
    <subcellularLocation>
        <location evidence="1">Periplasm</location>
    </subcellularLocation>
</comment>
<dbReference type="InterPro" id="IPR050597">
    <property type="entry name" value="Cytochrome_c_Oxidase_Subunit"/>
</dbReference>
<evidence type="ECO:0000256" key="4">
    <source>
        <dbReference type="ARBA" id="ARBA00022723"/>
    </source>
</evidence>
<keyword evidence="7" id="KW-0408">Iron</keyword>
<dbReference type="PANTHER" id="PTHR33751:SF9">
    <property type="entry name" value="CYTOCHROME C4"/>
    <property type="match status" value="1"/>
</dbReference>
<name>A0A3B1ASU7_9ZZZZ</name>
<dbReference type="GO" id="GO:0005506">
    <property type="term" value="F:iron ion binding"/>
    <property type="evidence" value="ECO:0007669"/>
    <property type="project" value="InterPro"/>
</dbReference>
<dbReference type="InterPro" id="IPR036909">
    <property type="entry name" value="Cyt_c-like_dom_sf"/>
</dbReference>
<dbReference type="InterPro" id="IPR009056">
    <property type="entry name" value="Cyt_c-like_dom"/>
</dbReference>
<evidence type="ECO:0000256" key="6">
    <source>
        <dbReference type="ARBA" id="ARBA00022982"/>
    </source>
</evidence>
<keyword evidence="4" id="KW-0479">Metal-binding</keyword>
<keyword evidence="5" id="KW-0574">Periplasm</keyword>
<evidence type="ECO:0000256" key="2">
    <source>
        <dbReference type="ARBA" id="ARBA00022448"/>
    </source>
</evidence>
<dbReference type="GO" id="GO:0020037">
    <property type="term" value="F:heme binding"/>
    <property type="evidence" value="ECO:0007669"/>
    <property type="project" value="InterPro"/>
</dbReference>
<dbReference type="AlphaFoldDB" id="A0A3B1ASU7"/>
<dbReference type="InterPro" id="IPR024167">
    <property type="entry name" value="Cytochrome_c4-like"/>
</dbReference>
<evidence type="ECO:0000256" key="3">
    <source>
        <dbReference type="ARBA" id="ARBA00022617"/>
    </source>
</evidence>
<dbReference type="PROSITE" id="PS51007">
    <property type="entry name" value="CYTC"/>
    <property type="match status" value="1"/>
</dbReference>
<organism evidence="9">
    <name type="scientific">hydrothermal vent metagenome</name>
    <dbReference type="NCBI Taxonomy" id="652676"/>
    <lineage>
        <taxon>unclassified sequences</taxon>
        <taxon>metagenomes</taxon>
        <taxon>ecological metagenomes</taxon>
    </lineage>
</organism>
<dbReference type="PANTHER" id="PTHR33751">
    <property type="entry name" value="CBB3-TYPE CYTOCHROME C OXIDASE SUBUNIT FIXP"/>
    <property type="match status" value="1"/>
</dbReference>
<protein>
    <recommendedName>
        <fullName evidence="8">Cytochrome c domain-containing protein</fullName>
    </recommendedName>
</protein>
<dbReference type="PIRSF" id="PIRSF000005">
    <property type="entry name" value="Cytochrome_c4"/>
    <property type="match status" value="1"/>
</dbReference>
<evidence type="ECO:0000256" key="7">
    <source>
        <dbReference type="ARBA" id="ARBA00023004"/>
    </source>
</evidence>
<dbReference type="EMBL" id="UOFX01000044">
    <property type="protein sequence ID" value="VAX09056.1"/>
    <property type="molecule type" value="Genomic_DNA"/>
</dbReference>